<feature type="non-terminal residue" evidence="1">
    <location>
        <position position="1"/>
    </location>
</feature>
<accession>A0ABS8WW70</accession>
<evidence type="ECO:0000313" key="1">
    <source>
        <dbReference type="EMBL" id="MCE3217217.1"/>
    </source>
</evidence>
<sequence>ADLEQSEEVRRSLTDEITILKELSESSKEKLSLGDKLKKYIEIESKGKKSLVKLQAELEDELEKTKLSLLVELERNEDHKKELLKVKADLEMSLKWTWSSQALASANKRFDSSKEGLGFSRAKVPYDPH</sequence>
<comment type="caution">
    <text evidence="1">The sequence shown here is derived from an EMBL/GenBank/DDBJ whole genome shotgun (WGS) entry which is preliminary data.</text>
</comment>
<proteinExistence type="predicted"/>
<name>A0ABS8WW70_DATST</name>
<feature type="non-terminal residue" evidence="1">
    <location>
        <position position="129"/>
    </location>
</feature>
<organism evidence="1 2">
    <name type="scientific">Datura stramonium</name>
    <name type="common">Jimsonweed</name>
    <name type="synonym">Common thornapple</name>
    <dbReference type="NCBI Taxonomy" id="4076"/>
    <lineage>
        <taxon>Eukaryota</taxon>
        <taxon>Viridiplantae</taxon>
        <taxon>Streptophyta</taxon>
        <taxon>Embryophyta</taxon>
        <taxon>Tracheophyta</taxon>
        <taxon>Spermatophyta</taxon>
        <taxon>Magnoliopsida</taxon>
        <taxon>eudicotyledons</taxon>
        <taxon>Gunneridae</taxon>
        <taxon>Pentapetalae</taxon>
        <taxon>asterids</taxon>
        <taxon>lamiids</taxon>
        <taxon>Solanales</taxon>
        <taxon>Solanaceae</taxon>
        <taxon>Solanoideae</taxon>
        <taxon>Datureae</taxon>
        <taxon>Datura</taxon>
    </lineage>
</organism>
<evidence type="ECO:0000313" key="2">
    <source>
        <dbReference type="Proteomes" id="UP000823775"/>
    </source>
</evidence>
<keyword evidence="2" id="KW-1185">Reference proteome</keyword>
<reference evidence="1 2" key="1">
    <citation type="journal article" date="2021" name="BMC Genomics">
        <title>Datura genome reveals duplications of psychoactive alkaloid biosynthetic genes and high mutation rate following tissue culture.</title>
        <authorList>
            <person name="Rajewski A."/>
            <person name="Carter-House D."/>
            <person name="Stajich J."/>
            <person name="Litt A."/>
        </authorList>
    </citation>
    <scope>NUCLEOTIDE SEQUENCE [LARGE SCALE GENOMIC DNA]</scope>
    <source>
        <strain evidence="1">AR-01</strain>
    </source>
</reference>
<dbReference type="Proteomes" id="UP000823775">
    <property type="component" value="Unassembled WGS sequence"/>
</dbReference>
<protein>
    <submittedName>
        <fullName evidence="1">Uncharacterized protein</fullName>
    </submittedName>
</protein>
<dbReference type="EMBL" id="JACEIK010016259">
    <property type="protein sequence ID" value="MCE3217217.1"/>
    <property type="molecule type" value="Genomic_DNA"/>
</dbReference>
<gene>
    <name evidence="1" type="ORF">HAX54_011079</name>
</gene>